<evidence type="ECO:0000313" key="3">
    <source>
        <dbReference type="EMBL" id="AFK87642.1"/>
    </source>
</evidence>
<name>I3VYP7_THESW</name>
<dbReference type="RefSeq" id="WP_014759467.1">
    <property type="nucleotide sequence ID" value="NC_017992.1"/>
</dbReference>
<dbReference type="Pfam" id="PF01903">
    <property type="entry name" value="CbiX"/>
    <property type="match status" value="1"/>
</dbReference>
<dbReference type="Proteomes" id="UP000006178">
    <property type="component" value="Chromosome"/>
</dbReference>
<dbReference type="STRING" id="1094508.Tsac_2646"/>
<dbReference type="BioCyc" id="TSAC1094508:GLMA-2694-MONOMER"/>
<dbReference type="Gene3D" id="3.40.50.1400">
    <property type="match status" value="1"/>
</dbReference>
<keyword evidence="2" id="KW-0456">Lyase</keyword>
<dbReference type="CDD" id="cd03416">
    <property type="entry name" value="CbiX_SirB_N"/>
    <property type="match status" value="1"/>
</dbReference>
<dbReference type="EMBL" id="CP003184">
    <property type="protein sequence ID" value="AFK87642.1"/>
    <property type="molecule type" value="Genomic_DNA"/>
</dbReference>
<dbReference type="InterPro" id="IPR050963">
    <property type="entry name" value="Sirohydro_Cobaltochel/CbiX"/>
</dbReference>
<evidence type="ECO:0000313" key="4">
    <source>
        <dbReference type="Proteomes" id="UP000006178"/>
    </source>
</evidence>
<keyword evidence="1" id="KW-0479">Metal-binding</keyword>
<dbReference type="eggNOG" id="COG2138">
    <property type="taxonomic scope" value="Bacteria"/>
</dbReference>
<proteinExistence type="predicted"/>
<evidence type="ECO:0000256" key="2">
    <source>
        <dbReference type="ARBA" id="ARBA00023239"/>
    </source>
</evidence>
<dbReference type="GO" id="GO:0016829">
    <property type="term" value="F:lyase activity"/>
    <property type="evidence" value="ECO:0007669"/>
    <property type="project" value="UniProtKB-KW"/>
</dbReference>
<keyword evidence="4" id="KW-1185">Reference proteome</keyword>
<protein>
    <submittedName>
        <fullName evidence="3">Cobalamin (Vitamin B12) biosynthesis CbiX protein</fullName>
    </submittedName>
</protein>
<dbReference type="PANTHER" id="PTHR33542">
    <property type="entry name" value="SIROHYDROCHLORIN FERROCHELATASE, CHLOROPLASTIC"/>
    <property type="match status" value="1"/>
</dbReference>
<dbReference type="AlphaFoldDB" id="I3VYP7"/>
<evidence type="ECO:0000256" key="1">
    <source>
        <dbReference type="ARBA" id="ARBA00022723"/>
    </source>
</evidence>
<gene>
    <name evidence="3" type="ordered locus">Tsac_2646</name>
</gene>
<organism evidence="3 4">
    <name type="scientific">Thermoanaerobacterium saccharolyticum (strain DSM 8691 / JW/SL-YS485)</name>
    <dbReference type="NCBI Taxonomy" id="1094508"/>
    <lineage>
        <taxon>Bacteria</taxon>
        <taxon>Bacillati</taxon>
        <taxon>Bacillota</taxon>
        <taxon>Clostridia</taxon>
        <taxon>Thermoanaerobacterales</taxon>
        <taxon>Thermoanaerobacteraceae</taxon>
        <taxon>Thermoanaerobacterium</taxon>
    </lineage>
</organism>
<dbReference type="KEGG" id="tsh:Tsac_2646"/>
<accession>I3VYP7</accession>
<dbReference type="SUPFAM" id="SSF53800">
    <property type="entry name" value="Chelatase"/>
    <property type="match status" value="1"/>
</dbReference>
<dbReference type="PATRIC" id="fig|1094508.3.peg.2683"/>
<dbReference type="InterPro" id="IPR002762">
    <property type="entry name" value="CbiX-like"/>
</dbReference>
<sequence length="121" mass="13745">MDRGLLIVAHGSRANEAKNVVIEIVNKIQSLNKYKSVKAGFMEFDFPDIPLSIKQFVEEGIFDIIVAPLFLFEGMHIKVDIPSILKKEAEKYPGISIKFARPIGYDDRIIDILLSRIEEII</sequence>
<dbReference type="PANTHER" id="PTHR33542:SF3">
    <property type="entry name" value="SIROHYDROCHLORIN FERROCHELATASE, CHLOROPLASTIC"/>
    <property type="match status" value="1"/>
</dbReference>
<reference evidence="3 4" key="1">
    <citation type="journal article" date="2014" name="Appl. Environ. Microbiol.">
        <title>Profile of Secreted Hydrolases, Associated Proteins, and SlpA in Thermoanaerobacterium saccharolyticum during the Degradation of Hemicellulose.</title>
        <authorList>
            <person name="Currie D.H."/>
            <person name="Guss A.M."/>
            <person name="Herring C.D."/>
            <person name="Giannone R.J."/>
            <person name="Johnson C.M."/>
            <person name="Lankford P.K."/>
            <person name="Brown S.D."/>
            <person name="Hettich R.L."/>
            <person name="Lynd L.R."/>
        </authorList>
    </citation>
    <scope>NUCLEOTIDE SEQUENCE [LARGE SCALE GENOMIC DNA]</scope>
    <source>
        <strain evidence="4">DSM 8691 / JW/SL-YS485</strain>
    </source>
</reference>
<dbReference type="GO" id="GO:0046872">
    <property type="term" value="F:metal ion binding"/>
    <property type="evidence" value="ECO:0007669"/>
    <property type="project" value="UniProtKB-KW"/>
</dbReference>